<dbReference type="InterPro" id="IPR000014">
    <property type="entry name" value="PAS"/>
</dbReference>
<gene>
    <name evidence="6" type="ORF">ACFSQW_02780</name>
</gene>
<dbReference type="CDD" id="cd06170">
    <property type="entry name" value="LuxR_C_like"/>
    <property type="match status" value="1"/>
</dbReference>
<dbReference type="InterPro" id="IPR016032">
    <property type="entry name" value="Sig_transdc_resp-reg_C-effctor"/>
</dbReference>
<keyword evidence="3" id="KW-0804">Transcription</keyword>
<organism evidence="6 7">
    <name type="scientific">Sphingobacterium tabacisoli</name>
    <dbReference type="NCBI Taxonomy" id="2044855"/>
    <lineage>
        <taxon>Bacteria</taxon>
        <taxon>Pseudomonadati</taxon>
        <taxon>Bacteroidota</taxon>
        <taxon>Sphingobacteriia</taxon>
        <taxon>Sphingobacteriales</taxon>
        <taxon>Sphingobacteriaceae</taxon>
        <taxon>Sphingobacterium</taxon>
    </lineage>
</organism>
<dbReference type="InterPro" id="IPR036388">
    <property type="entry name" value="WH-like_DNA-bd_sf"/>
</dbReference>
<dbReference type="InterPro" id="IPR000700">
    <property type="entry name" value="PAS-assoc_C"/>
</dbReference>
<protein>
    <submittedName>
        <fullName evidence="6">LuxR C-terminal-related transcriptional regulator</fullName>
    </submittedName>
</protein>
<name>A0ABW5L0B0_9SPHI</name>
<dbReference type="SMART" id="SM00421">
    <property type="entry name" value="HTH_LUXR"/>
    <property type="match status" value="1"/>
</dbReference>
<dbReference type="Proteomes" id="UP001597440">
    <property type="component" value="Unassembled WGS sequence"/>
</dbReference>
<dbReference type="Pfam" id="PF00196">
    <property type="entry name" value="GerE"/>
    <property type="match status" value="1"/>
</dbReference>
<dbReference type="InterPro" id="IPR000792">
    <property type="entry name" value="Tscrpt_reg_LuxR_C"/>
</dbReference>
<dbReference type="PROSITE" id="PS00622">
    <property type="entry name" value="HTH_LUXR_1"/>
    <property type="match status" value="1"/>
</dbReference>
<keyword evidence="1" id="KW-0805">Transcription regulation</keyword>
<evidence type="ECO:0000313" key="6">
    <source>
        <dbReference type="EMBL" id="MFD2553302.1"/>
    </source>
</evidence>
<keyword evidence="2" id="KW-0238">DNA-binding</keyword>
<dbReference type="InterPro" id="IPR035965">
    <property type="entry name" value="PAS-like_dom_sf"/>
</dbReference>
<reference evidence="7" key="1">
    <citation type="journal article" date="2019" name="Int. J. Syst. Evol. Microbiol.">
        <title>The Global Catalogue of Microorganisms (GCM) 10K type strain sequencing project: providing services to taxonomists for standard genome sequencing and annotation.</title>
        <authorList>
            <consortium name="The Broad Institute Genomics Platform"/>
            <consortium name="The Broad Institute Genome Sequencing Center for Infectious Disease"/>
            <person name="Wu L."/>
            <person name="Ma J."/>
        </authorList>
    </citation>
    <scope>NUCLEOTIDE SEQUENCE [LARGE SCALE GENOMIC DNA]</scope>
    <source>
        <strain evidence="7">KCTC 52298</strain>
    </source>
</reference>
<evidence type="ECO:0000256" key="2">
    <source>
        <dbReference type="ARBA" id="ARBA00023125"/>
    </source>
</evidence>
<dbReference type="PROSITE" id="PS50113">
    <property type="entry name" value="PAC"/>
    <property type="match status" value="1"/>
</dbReference>
<dbReference type="Gene3D" id="1.10.10.10">
    <property type="entry name" value="Winged helix-like DNA-binding domain superfamily/Winged helix DNA-binding domain"/>
    <property type="match status" value="1"/>
</dbReference>
<feature type="domain" description="HTH luxR-type" evidence="4">
    <location>
        <begin position="191"/>
        <end position="256"/>
    </location>
</feature>
<dbReference type="PRINTS" id="PR00038">
    <property type="entry name" value="HTHLUXR"/>
</dbReference>
<dbReference type="RefSeq" id="WP_210355313.1">
    <property type="nucleotide sequence ID" value="NZ_JAEQMU010000004.1"/>
</dbReference>
<dbReference type="PANTHER" id="PTHR44688">
    <property type="entry name" value="DNA-BINDING TRANSCRIPTIONAL ACTIVATOR DEVR_DOSR"/>
    <property type="match status" value="1"/>
</dbReference>
<dbReference type="SUPFAM" id="SSF55785">
    <property type="entry name" value="PYP-like sensor domain (PAS domain)"/>
    <property type="match status" value="1"/>
</dbReference>
<evidence type="ECO:0000256" key="1">
    <source>
        <dbReference type="ARBA" id="ARBA00023015"/>
    </source>
</evidence>
<dbReference type="EMBL" id="JBHULD010000004">
    <property type="protein sequence ID" value="MFD2553302.1"/>
    <property type="molecule type" value="Genomic_DNA"/>
</dbReference>
<proteinExistence type="predicted"/>
<dbReference type="Pfam" id="PF08447">
    <property type="entry name" value="PAS_3"/>
    <property type="match status" value="1"/>
</dbReference>
<evidence type="ECO:0000313" key="7">
    <source>
        <dbReference type="Proteomes" id="UP001597440"/>
    </source>
</evidence>
<sequence>MDLFKYNEARETWQEIAKYATESDMPFCFELEVYQKLLARFHFGSYYYYIFNVGNIEMVFVSEMITQVLGWSPRDFSAESVITNIHPEDEAHFISYEKEVTSFFSKLSPEDILKYKVSYDYRLRCADGTYKWILQQVSTIQTNTDGAVIRVVGVHTDITHLKTEDRAVDLSFIGLEGAPSYLHILSPEGRDNTASSLLTRRETEIFKLVLAGNSTPEISSILHLSVHTVSVHRKNILRKSNCKSFFELGSKALQEGWI</sequence>
<evidence type="ECO:0000256" key="3">
    <source>
        <dbReference type="ARBA" id="ARBA00023163"/>
    </source>
</evidence>
<keyword evidence="7" id="KW-1185">Reference proteome</keyword>
<dbReference type="SUPFAM" id="SSF46894">
    <property type="entry name" value="C-terminal effector domain of the bipartite response regulators"/>
    <property type="match status" value="1"/>
</dbReference>
<dbReference type="SMART" id="SM00086">
    <property type="entry name" value="PAC"/>
    <property type="match status" value="1"/>
</dbReference>
<dbReference type="InterPro" id="IPR013655">
    <property type="entry name" value="PAS_fold_3"/>
</dbReference>
<dbReference type="CDD" id="cd00130">
    <property type="entry name" value="PAS"/>
    <property type="match status" value="1"/>
</dbReference>
<dbReference type="PROSITE" id="PS50043">
    <property type="entry name" value="HTH_LUXR_2"/>
    <property type="match status" value="1"/>
</dbReference>
<dbReference type="PANTHER" id="PTHR44688:SF16">
    <property type="entry name" value="DNA-BINDING TRANSCRIPTIONAL ACTIVATOR DEVR_DOSR"/>
    <property type="match status" value="1"/>
</dbReference>
<dbReference type="InterPro" id="IPR001610">
    <property type="entry name" value="PAC"/>
</dbReference>
<evidence type="ECO:0000259" key="4">
    <source>
        <dbReference type="PROSITE" id="PS50043"/>
    </source>
</evidence>
<comment type="caution">
    <text evidence="6">The sequence shown here is derived from an EMBL/GenBank/DDBJ whole genome shotgun (WGS) entry which is preliminary data.</text>
</comment>
<dbReference type="Gene3D" id="3.30.450.20">
    <property type="entry name" value="PAS domain"/>
    <property type="match status" value="1"/>
</dbReference>
<accession>A0ABW5L0B0</accession>
<feature type="domain" description="PAC" evidence="5">
    <location>
        <begin position="117"/>
        <end position="170"/>
    </location>
</feature>
<evidence type="ECO:0000259" key="5">
    <source>
        <dbReference type="PROSITE" id="PS50113"/>
    </source>
</evidence>